<dbReference type="InterPro" id="IPR003313">
    <property type="entry name" value="AraC-bd"/>
</dbReference>
<dbReference type="Gene3D" id="2.60.120.280">
    <property type="entry name" value="Regulatory protein AraC"/>
    <property type="match status" value="1"/>
</dbReference>
<gene>
    <name evidence="5" type="ORF">STRCR_1228</name>
</gene>
<dbReference type="AlphaFoldDB" id="G5JTX8"/>
<dbReference type="eggNOG" id="COG2207">
    <property type="taxonomic scope" value="Bacteria"/>
</dbReference>
<dbReference type="Proteomes" id="UP000004322">
    <property type="component" value="Unassembled WGS sequence"/>
</dbReference>
<evidence type="ECO:0000256" key="3">
    <source>
        <dbReference type="ARBA" id="ARBA00023163"/>
    </source>
</evidence>
<name>G5JTX8_STRCG</name>
<dbReference type="SUPFAM" id="SSF46689">
    <property type="entry name" value="Homeodomain-like"/>
    <property type="match status" value="2"/>
</dbReference>
<keyword evidence="3" id="KW-0804">Transcription</keyword>
<dbReference type="PROSITE" id="PS00041">
    <property type="entry name" value="HTH_ARAC_FAMILY_1"/>
    <property type="match status" value="1"/>
</dbReference>
<dbReference type="PANTHER" id="PTHR43280">
    <property type="entry name" value="ARAC-FAMILY TRANSCRIPTIONAL REGULATOR"/>
    <property type="match status" value="1"/>
</dbReference>
<dbReference type="InterPro" id="IPR037923">
    <property type="entry name" value="HTH-like"/>
</dbReference>
<dbReference type="InterPro" id="IPR018062">
    <property type="entry name" value="HTH_AraC-typ_CS"/>
</dbReference>
<sequence length="284" mass="32704">MNVLNTYNEFDSNHIDLNIDHYGAEACDSGYSFGPSTRDNYVLHFIISGQGNLRIDGKSASLGTGDLFLLPKNHVSFYQADRKEPWTYLWIGFSGSRADSLLQQTSLMTDYYAHSSLDSAILKQLLELFDSDDRSLTTINELRLLAQLYQLLASLLEEFPQINQDAGQQIENYNRQVLKIIHSQYDQPLKVSEIAKKLNLNRSYLYKIFKERTGYSIKEYLLKVRMEKGASLLKKPNLTITEIAHSVGFTDVLAFSKVFKKYFKRNPSYFRKEQLKKLANPPKE</sequence>
<comment type="caution">
    <text evidence="5">The sequence shown here is derived from an EMBL/GenBank/DDBJ whole genome shotgun (WGS) entry which is preliminary data.</text>
</comment>
<evidence type="ECO:0000313" key="5">
    <source>
        <dbReference type="EMBL" id="EHI73684.1"/>
    </source>
</evidence>
<dbReference type="GO" id="GO:0043565">
    <property type="term" value="F:sequence-specific DNA binding"/>
    <property type="evidence" value="ECO:0007669"/>
    <property type="project" value="InterPro"/>
</dbReference>
<dbReference type="STRING" id="873449.STRCR_1228"/>
<dbReference type="GO" id="GO:0003700">
    <property type="term" value="F:DNA-binding transcription factor activity"/>
    <property type="evidence" value="ECO:0007669"/>
    <property type="project" value="InterPro"/>
</dbReference>
<dbReference type="InterPro" id="IPR018060">
    <property type="entry name" value="HTH_AraC"/>
</dbReference>
<dbReference type="Gene3D" id="1.10.10.60">
    <property type="entry name" value="Homeodomain-like"/>
    <property type="match status" value="2"/>
</dbReference>
<dbReference type="EMBL" id="AEUV02000002">
    <property type="protein sequence ID" value="EHI73684.1"/>
    <property type="molecule type" value="Genomic_DNA"/>
</dbReference>
<dbReference type="CDD" id="cd06986">
    <property type="entry name" value="cupin_MmsR-like_N"/>
    <property type="match status" value="1"/>
</dbReference>
<evidence type="ECO:0000256" key="1">
    <source>
        <dbReference type="ARBA" id="ARBA00023015"/>
    </source>
</evidence>
<dbReference type="InterPro" id="IPR009057">
    <property type="entry name" value="Homeodomain-like_sf"/>
</dbReference>
<dbReference type="PANTHER" id="PTHR43280:SF30">
    <property type="entry name" value="MMSAB OPERON REGULATORY PROTEIN"/>
    <property type="match status" value="1"/>
</dbReference>
<dbReference type="InterPro" id="IPR020449">
    <property type="entry name" value="Tscrpt_reg_AraC-type_HTH"/>
</dbReference>
<evidence type="ECO:0000313" key="6">
    <source>
        <dbReference type="Proteomes" id="UP000004322"/>
    </source>
</evidence>
<evidence type="ECO:0000259" key="4">
    <source>
        <dbReference type="PROSITE" id="PS01124"/>
    </source>
</evidence>
<accession>G5JTX8</accession>
<dbReference type="RefSeq" id="WP_004225965.1">
    <property type="nucleotide sequence ID" value="NZ_AEUV02000002.1"/>
</dbReference>
<reference evidence="5" key="1">
    <citation type="submission" date="2011-07" db="EMBL/GenBank/DDBJ databases">
        <authorList>
            <person name="Stanhope M.J."/>
            <person name="Durkin A.S."/>
            <person name="Hostetler J."/>
            <person name="Kim M."/>
            <person name="Radune D."/>
            <person name="Singh I."/>
            <person name="Town C.D."/>
        </authorList>
    </citation>
    <scope>NUCLEOTIDE SEQUENCE [LARGE SCALE GENOMIC DNA]</scope>
    <source>
        <strain evidence="5">HS-6</strain>
    </source>
</reference>
<protein>
    <submittedName>
        <fullName evidence="5">Msm operon regulatory family protein</fullName>
    </submittedName>
</protein>
<dbReference type="PROSITE" id="PS01124">
    <property type="entry name" value="HTH_ARAC_FAMILY_2"/>
    <property type="match status" value="1"/>
</dbReference>
<dbReference type="Pfam" id="PF12833">
    <property type="entry name" value="HTH_18"/>
    <property type="match status" value="1"/>
</dbReference>
<dbReference type="PRINTS" id="PR00032">
    <property type="entry name" value="HTHARAC"/>
</dbReference>
<feature type="domain" description="HTH araC/xylS-type" evidence="4">
    <location>
        <begin position="175"/>
        <end position="273"/>
    </location>
</feature>
<keyword evidence="1" id="KW-0805">Transcription regulation</keyword>
<keyword evidence="2" id="KW-0238">DNA-binding</keyword>
<proteinExistence type="predicted"/>
<dbReference type="OrthoDB" id="9813413at2"/>
<organism evidence="5 6">
    <name type="scientific">Streptococcus criceti HS-6</name>
    <dbReference type="NCBI Taxonomy" id="873449"/>
    <lineage>
        <taxon>Bacteria</taxon>
        <taxon>Bacillati</taxon>
        <taxon>Bacillota</taxon>
        <taxon>Bacilli</taxon>
        <taxon>Lactobacillales</taxon>
        <taxon>Streptococcaceae</taxon>
        <taxon>Streptococcus</taxon>
    </lineage>
</organism>
<dbReference type="Pfam" id="PF02311">
    <property type="entry name" value="AraC_binding"/>
    <property type="match status" value="1"/>
</dbReference>
<keyword evidence="6" id="KW-1185">Reference proteome</keyword>
<dbReference type="SMART" id="SM00342">
    <property type="entry name" value="HTH_ARAC"/>
    <property type="match status" value="1"/>
</dbReference>
<dbReference type="SUPFAM" id="SSF51215">
    <property type="entry name" value="Regulatory protein AraC"/>
    <property type="match status" value="1"/>
</dbReference>
<evidence type="ECO:0000256" key="2">
    <source>
        <dbReference type="ARBA" id="ARBA00023125"/>
    </source>
</evidence>